<name>A0A9P7D4R0_9AGAM</name>
<keyword evidence="5 12" id="KW-0999">Mitochondrion inner membrane</keyword>
<evidence type="ECO:0000256" key="8">
    <source>
        <dbReference type="ARBA" id="ARBA00022989"/>
    </source>
</evidence>
<dbReference type="Pfam" id="PF22099">
    <property type="entry name" value="MRS2-like"/>
    <property type="match status" value="1"/>
</dbReference>
<evidence type="ECO:0000256" key="1">
    <source>
        <dbReference type="ARBA" id="ARBA00004448"/>
    </source>
</evidence>
<accession>A0A9P7D4R0</accession>
<evidence type="ECO:0000256" key="11">
    <source>
        <dbReference type="ARBA" id="ARBA00023136"/>
    </source>
</evidence>
<reference evidence="14" key="1">
    <citation type="journal article" date="2020" name="New Phytol.">
        <title>Comparative genomics reveals dynamic genome evolution in host specialist ectomycorrhizal fungi.</title>
        <authorList>
            <person name="Lofgren L.A."/>
            <person name="Nguyen N.H."/>
            <person name="Vilgalys R."/>
            <person name="Ruytinx J."/>
            <person name="Liao H.L."/>
            <person name="Branco S."/>
            <person name="Kuo A."/>
            <person name="LaButti K."/>
            <person name="Lipzen A."/>
            <person name="Andreopoulos W."/>
            <person name="Pangilinan J."/>
            <person name="Riley R."/>
            <person name="Hundley H."/>
            <person name="Na H."/>
            <person name="Barry K."/>
            <person name="Grigoriev I.V."/>
            <person name="Stajich J.E."/>
            <person name="Kennedy P.G."/>
        </authorList>
    </citation>
    <scope>NUCLEOTIDE SEQUENCE</scope>
    <source>
        <strain evidence="14">DOB743</strain>
    </source>
</reference>
<organism evidence="14 15">
    <name type="scientific">Suillus placidus</name>
    <dbReference type="NCBI Taxonomy" id="48579"/>
    <lineage>
        <taxon>Eukaryota</taxon>
        <taxon>Fungi</taxon>
        <taxon>Dikarya</taxon>
        <taxon>Basidiomycota</taxon>
        <taxon>Agaricomycotina</taxon>
        <taxon>Agaricomycetes</taxon>
        <taxon>Agaricomycetidae</taxon>
        <taxon>Boletales</taxon>
        <taxon>Suillineae</taxon>
        <taxon>Suillaceae</taxon>
        <taxon>Suillus</taxon>
    </lineage>
</organism>
<evidence type="ECO:0000256" key="7">
    <source>
        <dbReference type="ARBA" id="ARBA00022946"/>
    </source>
</evidence>
<comment type="similarity">
    <text evidence="2 12">Belongs to the CorA metal ion transporter (MIT) (TC 1.A.35) family.</text>
</comment>
<keyword evidence="4 12" id="KW-0812">Transmembrane</keyword>
<keyword evidence="9 12" id="KW-0406">Ion transport</keyword>
<keyword evidence="11 12" id="KW-0472">Membrane</keyword>
<dbReference type="GO" id="GO:0045016">
    <property type="term" value="P:mitochondrial magnesium ion transmembrane transport"/>
    <property type="evidence" value="ECO:0007669"/>
    <property type="project" value="TreeGrafter"/>
</dbReference>
<evidence type="ECO:0000256" key="10">
    <source>
        <dbReference type="ARBA" id="ARBA00023128"/>
    </source>
</evidence>
<dbReference type="Gene3D" id="1.20.58.340">
    <property type="entry name" value="Magnesium transport protein CorA, transmembrane region"/>
    <property type="match status" value="1"/>
</dbReference>
<comment type="caution">
    <text evidence="14">The sequence shown here is derived from an EMBL/GenBank/DDBJ whole genome shotgun (WGS) entry which is preliminary data.</text>
</comment>
<protein>
    <recommendedName>
        <fullName evidence="12">Magnesium transporter</fullName>
    </recommendedName>
</protein>
<keyword evidence="6 12" id="KW-0460">Magnesium</keyword>
<evidence type="ECO:0000256" key="6">
    <source>
        <dbReference type="ARBA" id="ARBA00022842"/>
    </source>
</evidence>
<evidence type="ECO:0000256" key="2">
    <source>
        <dbReference type="ARBA" id="ARBA00009765"/>
    </source>
</evidence>
<dbReference type="InterPro" id="IPR039204">
    <property type="entry name" value="MRS2-like"/>
</dbReference>
<gene>
    <name evidence="14" type="ORF">EV702DRAFT_97739</name>
</gene>
<feature type="transmembrane region" description="Helical" evidence="12">
    <location>
        <begin position="359"/>
        <end position="377"/>
    </location>
</feature>
<feature type="transmembrane region" description="Helical" evidence="12">
    <location>
        <begin position="389"/>
        <end position="410"/>
    </location>
</feature>
<keyword evidence="10" id="KW-0496">Mitochondrion</keyword>
<evidence type="ECO:0000256" key="12">
    <source>
        <dbReference type="RuleBase" id="RU366042"/>
    </source>
</evidence>
<keyword evidence="15" id="KW-1185">Reference proteome</keyword>
<dbReference type="FunFam" id="2.40.128.330:FF:000002">
    <property type="entry name" value="Inner membrane magnesium transporter mrs2"/>
    <property type="match status" value="1"/>
</dbReference>
<sequence length="449" mass="50819">MHTALRRVHTSNVMRLSRTSSAPQLIPQCRRYQSHALSTSPSLQRSIPHNALLVPVRHFHLASWKNFFRPKDHESSGMSDTQEEIAKAAILEKVMKGRQLTDLMLRCTILDHAGNIKSISGQFKRSDLCNEHRLNPRDLRKIDSRIPNLVPTILIRKGAVLINILHIRALVKADTVVLFDSYGSNDSRLHSVFLYHLEHNLKARGSGAPYEFRAIESILLSVLSALEAEMVFIRNLVGGLLAELEDDINHDKFKRLLHYSRRLVAFKNRAKLVQEALEEVLEQDDDLDAMYLTDKKNGVLRNMHEHEELEVLLEFFSKQVEEIANEAENIEANVQSTQEIVELILDSNRNALLALDLKVSIGTMGIGTGALIAGLFGMNLKSHMEEMPYAFMAMSTLSSAVALFVAWAGLRRLAQIRKVGLSNPKRVQDLEVRPRIPLPLRRRSSNGWS</sequence>
<comment type="subcellular location">
    <subcellularLocation>
        <location evidence="1 12">Mitochondrion inner membrane</location>
        <topology evidence="1 12">Multi-pass membrane protein</topology>
    </subcellularLocation>
</comment>
<dbReference type="PANTHER" id="PTHR13890">
    <property type="entry name" value="RNA SPLICING PROTEIN MRS2, MITOCHONDRIAL"/>
    <property type="match status" value="1"/>
</dbReference>
<evidence type="ECO:0000256" key="4">
    <source>
        <dbReference type="ARBA" id="ARBA00022692"/>
    </source>
</evidence>
<dbReference type="PANTHER" id="PTHR13890:SF0">
    <property type="entry name" value="MAGNESIUM TRANSPORTER MRS2 HOMOLOG, MITOCHONDRIAL"/>
    <property type="match status" value="1"/>
</dbReference>
<keyword evidence="13" id="KW-0175">Coiled coil</keyword>
<keyword evidence="3 12" id="KW-0813">Transport</keyword>
<evidence type="ECO:0000256" key="5">
    <source>
        <dbReference type="ARBA" id="ARBA00022792"/>
    </source>
</evidence>
<dbReference type="EMBL" id="JABBWD010000012">
    <property type="protein sequence ID" value="KAG1779384.1"/>
    <property type="molecule type" value="Genomic_DNA"/>
</dbReference>
<dbReference type="Proteomes" id="UP000714275">
    <property type="component" value="Unassembled WGS sequence"/>
</dbReference>
<dbReference type="CDD" id="cd12823">
    <property type="entry name" value="Mrs2_Mfm1p-like"/>
    <property type="match status" value="1"/>
</dbReference>
<feature type="coiled-coil region" evidence="13">
    <location>
        <begin position="263"/>
        <end position="340"/>
    </location>
</feature>
<dbReference type="OrthoDB" id="10251508at2759"/>
<dbReference type="AlphaFoldDB" id="A0A9P7D4R0"/>
<evidence type="ECO:0000256" key="3">
    <source>
        <dbReference type="ARBA" id="ARBA00022448"/>
    </source>
</evidence>
<keyword evidence="8 12" id="KW-1133">Transmembrane helix</keyword>
<dbReference type="GO" id="GO:0015095">
    <property type="term" value="F:magnesium ion transmembrane transporter activity"/>
    <property type="evidence" value="ECO:0007669"/>
    <property type="project" value="TreeGrafter"/>
</dbReference>
<evidence type="ECO:0000313" key="15">
    <source>
        <dbReference type="Proteomes" id="UP000714275"/>
    </source>
</evidence>
<evidence type="ECO:0000256" key="9">
    <source>
        <dbReference type="ARBA" id="ARBA00023065"/>
    </source>
</evidence>
<dbReference type="Gene3D" id="2.40.128.330">
    <property type="match status" value="1"/>
</dbReference>
<evidence type="ECO:0000313" key="14">
    <source>
        <dbReference type="EMBL" id="KAG1779384.1"/>
    </source>
</evidence>
<evidence type="ECO:0000256" key="13">
    <source>
        <dbReference type="SAM" id="Coils"/>
    </source>
</evidence>
<dbReference type="GO" id="GO:0005743">
    <property type="term" value="C:mitochondrial inner membrane"/>
    <property type="evidence" value="ECO:0007669"/>
    <property type="project" value="UniProtKB-SubCell"/>
</dbReference>
<keyword evidence="7" id="KW-0809">Transit peptide</keyword>
<proteinExistence type="inferred from homology"/>